<accession>G3MH68</accession>
<protein>
    <recommendedName>
        <fullName evidence="2">TIL domain-containing protein</fullName>
    </recommendedName>
</protein>
<dbReference type="EMBL" id="JO841219">
    <property type="protein sequence ID" value="AEO32836.1"/>
    <property type="molecule type" value="mRNA"/>
</dbReference>
<evidence type="ECO:0000259" key="2">
    <source>
        <dbReference type="Pfam" id="PF01826"/>
    </source>
</evidence>
<name>G3MH68_AMBMU</name>
<feature type="chain" id="PRO_5003446926" description="TIL domain-containing protein" evidence="1">
    <location>
        <begin position="39"/>
        <end position="149"/>
    </location>
</feature>
<feature type="domain" description="TIL" evidence="2">
    <location>
        <begin position="71"/>
        <end position="126"/>
    </location>
</feature>
<dbReference type="InterPro" id="IPR002919">
    <property type="entry name" value="TIL_dom"/>
</dbReference>
<keyword evidence="1" id="KW-0732">Signal</keyword>
<reference evidence="3" key="1">
    <citation type="journal article" date="2011" name="PLoS ONE">
        <title>A deep insight into the sialotranscriptome of the gulf coast tick, Amblyomma maculatum.</title>
        <authorList>
            <person name="Karim S."/>
            <person name="Singh P."/>
            <person name="Ribeiro J.M."/>
        </authorList>
    </citation>
    <scope>NUCLEOTIDE SEQUENCE</scope>
    <source>
        <tissue evidence="3">Salivary gland</tissue>
    </source>
</reference>
<feature type="signal peptide" evidence="1">
    <location>
        <begin position="1"/>
        <end position="38"/>
    </location>
</feature>
<dbReference type="CDD" id="cd19941">
    <property type="entry name" value="TIL"/>
    <property type="match status" value="1"/>
</dbReference>
<dbReference type="Gene3D" id="2.10.25.10">
    <property type="entry name" value="Laminin"/>
    <property type="match status" value="1"/>
</dbReference>
<dbReference type="AlphaFoldDB" id="G3MH68"/>
<feature type="non-terminal residue" evidence="3">
    <location>
        <position position="1"/>
    </location>
</feature>
<dbReference type="Pfam" id="PF01826">
    <property type="entry name" value="TIL"/>
    <property type="match status" value="1"/>
</dbReference>
<proteinExistence type="evidence at transcript level"/>
<dbReference type="InterPro" id="IPR036084">
    <property type="entry name" value="Ser_inhib-like_sf"/>
</dbReference>
<evidence type="ECO:0000256" key="1">
    <source>
        <dbReference type="SAM" id="SignalP"/>
    </source>
</evidence>
<dbReference type="SUPFAM" id="SSF57567">
    <property type="entry name" value="Serine protease inhibitors"/>
    <property type="match status" value="1"/>
</dbReference>
<evidence type="ECO:0000313" key="3">
    <source>
        <dbReference type="EMBL" id="AEO32836.1"/>
    </source>
</evidence>
<organism evidence="3">
    <name type="scientific">Amblyomma maculatum</name>
    <name type="common">Gulf Coast tick</name>
    <dbReference type="NCBI Taxonomy" id="34609"/>
    <lineage>
        <taxon>Eukaryota</taxon>
        <taxon>Metazoa</taxon>
        <taxon>Ecdysozoa</taxon>
        <taxon>Arthropoda</taxon>
        <taxon>Chelicerata</taxon>
        <taxon>Arachnida</taxon>
        <taxon>Acari</taxon>
        <taxon>Parasitiformes</taxon>
        <taxon>Ixodida</taxon>
        <taxon>Ixodoidea</taxon>
        <taxon>Ixodidae</taxon>
        <taxon>Amblyomminae</taxon>
        <taxon>Amblyomma</taxon>
    </lineage>
</organism>
<sequence length="149" mass="16736">ASINISELRPLSFQMTDMTSMCTLFLACLCALLSEANSEPPSSSQTKVAAWRPAVNSPSFWPKLWHNPCKKPHEVYKSCVGSSCAEDKCWLRIIPNACSSDCVSGCFCQHGFSRNSMGDCIPHYMCYPWVLPPIWNYLPAQWPILPLLF</sequence>